<name>A0A5E7SF75_PSEFL</name>
<organism evidence="1 2">
    <name type="scientific">Pseudomonas fluorescens</name>
    <dbReference type="NCBI Taxonomy" id="294"/>
    <lineage>
        <taxon>Bacteria</taxon>
        <taxon>Pseudomonadati</taxon>
        <taxon>Pseudomonadota</taxon>
        <taxon>Gammaproteobacteria</taxon>
        <taxon>Pseudomonadales</taxon>
        <taxon>Pseudomonadaceae</taxon>
        <taxon>Pseudomonas</taxon>
    </lineage>
</organism>
<protein>
    <submittedName>
        <fullName evidence="1">Uncharacterized protein</fullName>
    </submittedName>
</protein>
<accession>A0A5E7SF75</accession>
<dbReference type="Proteomes" id="UP000412311">
    <property type="component" value="Unassembled WGS sequence"/>
</dbReference>
<dbReference type="AlphaFoldDB" id="A0A5E7SF75"/>
<gene>
    <name evidence="1" type="ORF">PS925_00874</name>
</gene>
<evidence type="ECO:0000313" key="1">
    <source>
        <dbReference type="EMBL" id="VVP85392.1"/>
    </source>
</evidence>
<sequence length="70" mass="7899">MDFLDLVTRYADHSVGITTYQITWGNDHSVKGDGYIDFSRPIPEWPSMGHSQGEDWKTASQQFCAVTDST</sequence>
<proteinExistence type="predicted"/>
<reference evidence="1 2" key="1">
    <citation type="submission" date="2019-09" db="EMBL/GenBank/DDBJ databases">
        <authorList>
            <person name="Chandra G."/>
            <person name="Truman W A."/>
        </authorList>
    </citation>
    <scope>NUCLEOTIDE SEQUENCE [LARGE SCALE GENOMIC DNA]</scope>
    <source>
        <strain evidence="1">PS925</strain>
    </source>
</reference>
<dbReference type="EMBL" id="CABVJG010000002">
    <property type="protein sequence ID" value="VVP85392.1"/>
    <property type="molecule type" value="Genomic_DNA"/>
</dbReference>
<evidence type="ECO:0000313" key="2">
    <source>
        <dbReference type="Proteomes" id="UP000412311"/>
    </source>
</evidence>